<dbReference type="Pfam" id="PF12781">
    <property type="entry name" value="AAA_9"/>
    <property type="match status" value="1"/>
</dbReference>
<dbReference type="InterPro" id="IPR035706">
    <property type="entry name" value="AAA_9"/>
</dbReference>
<dbReference type="GO" id="GO:0045505">
    <property type="term" value="F:dynein intermediate chain binding"/>
    <property type="evidence" value="ECO:0007669"/>
    <property type="project" value="InterPro"/>
</dbReference>
<dbReference type="InterPro" id="IPR004273">
    <property type="entry name" value="Dynein_heavy_D6_P-loop"/>
</dbReference>
<evidence type="ECO:0000256" key="7">
    <source>
        <dbReference type="ARBA" id="ARBA00022701"/>
    </source>
</evidence>
<dbReference type="GO" id="GO:0005868">
    <property type="term" value="C:cytoplasmic dynein complex"/>
    <property type="evidence" value="ECO:0007669"/>
    <property type="project" value="UniProtKB-ARBA"/>
</dbReference>
<dbReference type="InParanoid" id="A5DLQ5"/>
<dbReference type="InterPro" id="IPR035699">
    <property type="entry name" value="AAA_6"/>
</dbReference>
<dbReference type="PANTHER" id="PTHR45703">
    <property type="entry name" value="DYNEIN HEAVY CHAIN"/>
    <property type="match status" value="1"/>
</dbReference>
<dbReference type="InterPro" id="IPR043157">
    <property type="entry name" value="Dynein_AAA1S"/>
</dbReference>
<keyword evidence="6" id="KW-0963">Cytoplasm</keyword>
<dbReference type="Pfam" id="PF12775">
    <property type="entry name" value="AAA_7"/>
    <property type="match status" value="1"/>
</dbReference>
<dbReference type="Pfam" id="PF08385">
    <property type="entry name" value="DHC_N1"/>
    <property type="match status" value="1"/>
</dbReference>
<evidence type="ECO:0000256" key="16">
    <source>
        <dbReference type="ARBA" id="ARBA00053342"/>
    </source>
</evidence>
<dbReference type="OrthoDB" id="447173at2759"/>
<dbReference type="Pfam" id="PF12780">
    <property type="entry name" value="AAA_8"/>
    <property type="match status" value="1"/>
</dbReference>
<dbReference type="FunCoup" id="A5DLQ5">
    <property type="interactions" value="731"/>
</dbReference>
<evidence type="ECO:0000256" key="6">
    <source>
        <dbReference type="ARBA" id="ARBA00022490"/>
    </source>
</evidence>
<keyword evidence="5" id="KW-0415">Karyogamy</keyword>
<evidence type="ECO:0000256" key="1">
    <source>
        <dbReference type="ARBA" id="ARBA00004245"/>
    </source>
</evidence>
<dbReference type="InterPro" id="IPR041466">
    <property type="entry name" value="Dynein_AAA5_ext"/>
</dbReference>
<keyword evidence="8" id="KW-0677">Repeat</keyword>
<dbReference type="Pfam" id="PF12774">
    <property type="entry name" value="AAA_6"/>
    <property type="match status" value="1"/>
</dbReference>
<gene>
    <name evidence="19" type="ORF">PGUG_04206</name>
</gene>
<evidence type="ECO:0000256" key="3">
    <source>
        <dbReference type="ARBA" id="ARBA00011655"/>
    </source>
</evidence>
<evidence type="ECO:0000256" key="2">
    <source>
        <dbReference type="ARBA" id="ARBA00008887"/>
    </source>
</evidence>
<evidence type="ECO:0000313" key="20">
    <source>
        <dbReference type="Proteomes" id="UP000001997"/>
    </source>
</evidence>
<dbReference type="GeneID" id="5125127"/>
<sequence length="4166" mass="473969">MQYVYQHFLHRCTAYQTPFIYAQAPQIHSFACSMSRLALLDHISRFLNVDSNQINDFHRRLDSFTTHNGSDVMYIVANGTRAEVLGDSTVPFNSDFGTLIVIIKPKGVFIVSDLYIWNVPLGISGNESFEGVRSLLSLGLVPYFESIVSDSHLNLGQTLGKTRSKFNELSLALQHLQQTIETPDLAQSAHPAIRKIAGSSDADLRHLAEDPEILNQVNNTVISWVRQIKNVTTLDHSPQSSESIIDHFHFWKSMDLALKALQHQLKSPEVRYSLQVLNLGKRQRVVTSFENDTGLEEALARCKTINDVLKDIPIEEVLSISGQDEMAFSKLESAIQSVFTYLRRLKNHANFSTSRSIDLVTGIANEIVSKILHTLRDKDILELDITAFDDLIQQGHSTLNVLEDNIKSVVELLRELSRKRDERFSAIKVDQSSSAILKERLTELSSLRHQHEELLQTFYIAHKESDNIHLLRQSWNHLKSDTDPFDISKKGSAFWDSNVKIYMESYNSALSDLQNLYSARFRDCQDTSQMAMILSEYSGKGIDETLPSLLLDADKIKILQVAQKEVERLQEIHSKLGLSMGRRSQESDIIPTLNMRRGLLARASFIMDVLRRAIGNWEHYSTGSRLENDMRAFVTIIDPVIIFQNWLTVVKDEVLPKIAACAQASIFRTTKIESKSQREVAVALDVSIVTQYNNFREFSGLGFEMPLPVHKSFTGLASVISIATSINESLDFVKGALEEYRESLGGNEGSITQKLLIKPIQDVLEKCSKLSSFRWFHFQNFVELNEFAFSGDSIIESQAIGSFYNFQKSVQILHEKFILFNGFNQRLQSMYDDLERCEYTQKSIESSLSSIQLELQKIALYDSEIITVLVDQINLEVLKILARKCQAMLSSLGSSIQGSHSSVFEHTASFEERSIVIYPPLESTKAALVSQINDFLQIVERQNQISSEQGTERKNYVVSQALSESIASTLSIIDHVLDDAKSYFNLWVAFSNLWDIDVKEGSDSNVLLAGVSSFKEWNNLLKSVSNSASILETSTYQKGCMTINFSRILPRAQLRFDKFYNTFLDVVSSVLQSNLASILQEVDSAVRVLESSFEHKKTFESKILFIKFILQVESKLLEWVNGYKIAKEMNSTLTANQYKGDDQLSYLDPEQLNNRLSVAESLRKLRLSQSLKITDEIRSNIENAARTFGDSVNSFKLEWSSQDILHTTALPPVVFEKLMKYKKECLDLQQLHTAYEVVASFLQAEITLPDKRLLEVFNGQIDDLVTTWKQILNLWESLKCIKDLKWASTSSLEVRQKLENILKASRDMSEAVQEFDTIKHLQRSIKSFLKNFRMINDLKSGSLENRHWKQIVSLLGMGDLDTENITWGTILDLDLEKNKTRINSVLSQAAAELTLKATLDDMQAHWYSLTFTYYDFNGICSLVRNGKKLLDNCDQNVRTLSSMKSSTYFKVFEADATLFENRLNQFILLLGTFVEIQRVWVYLYGVFGQNRTEVRAILPIESTRFQNITYEFFEVLKKIRSQESARSILEISNVSILFKELWESLQRISRALNDFLERQREIFPRFYLIGNEDLLELMSGSNDGAIINKHIKKMFFGVSSLVIVSSEITEIKSDDDECLKLANPVSLSKYERLIDWLKEFEYEVKHSLAVSTKKYLDEYGSLFESPEPSLVRKFVSTAPGQVQFLVSKVKFTESVLQAIPAGTISRRIEEQQRLLNLLTAYSAEIKISCRRKLEHLIIEEVHNRDILISLKDLDSEAAASRLRTEQLYFFDQTEEPIVTRMKVVQGGGSFTYGFEYLGVPDKLAYTPLIDKCNLTMTQALAQKLGGAPFGPAGTGKTEAIKSLGYNFGQMVVLFCCDETFDFQAMSRLFVGICRLGCWGCFDEFNRLNDKILSAVSSQIEKIESSLVEGSSHITLSDKTLEVQNGTAIFITMNPGYAGRYELPENLKRLFVGFSMNEPDRNVIAEVLLSSRNFIAARELSVVFVSFLKDLASSTTKQVHYDFGLRALKRCIDCCAALFLKTHKEADITSLEHQQKLCVLQSLYETILPKLVEDDIHIFHQLVTKYFDGFSVDLGEDALIDKVETIAAKRGLAMSETFIQKIVQLYRVQRNHQGVILVGRAASGKSVVQSLLLSALEELEGIESLTFVIECKIMSKEELFGSLDPITRDWNDGLITSILRRINNNLRGELNKRIWIVFDGDVDPDWAENLNSVLDDNKILTLPNGERIRFPPNVRLIFEVANLTYATPATVTRCGMVYFNEGTVTAEMALQHNRFNFEKTIKGFGKSNIDMEWICEEMSESDNAAIILEALDFSQKQLHVMEFDKIRAIRTFFIRLQAYFRAFLGSNDYYSREDVCKYFRKAFILSLAWAIAGDCSLKEKEVFSKFLVNRAWKQEWKEMGSDFVCIDYGISLPNSAWRPWSSSVIQSDLQPQDVMSADTVVPTTDTLRHEDLIFSLINEHEPIILCGPPGSGKTMTVMEALRRSPNMDIIPINFSKDSPPQLLIKSLETHCVYKRLNNSLVLAPKVSGKWAVVFCDEINLPAYDKYGSQKIIAALRQLVEWKGFWLRNEWVKLQNISFVGACNPSTDQGRNILPDRFLRHATIIMVDHPGEMSLRQIYLTFNRALLNLAPNLKGFCNHLTEAMLDSYHRCLDYLPHQNASLYVYSPRELTRWCRGILMILREKEHTSVSSLLRAWYHEGLRIFCDRLSEEVDRIWIKEQLKFALESRFPGLRADEVLKSPLLYSRWITSRYEEVNPADLIPLMNERFKLFGEEEKDMSLIVYDDLLDYVLRIDRVLRQPQGHMILVGAPASGRTTLCRFVAWMNGLKVFQLVTHYNYTLSDFEEFLRGVLRSCAKGEGVCLMIDECSVIDISFIERMNSILANAEAPGLYEGEDLHALFSLCKEQSQLQGLSLETEDELLGWFRSEISANLHVIFTMSDSSRIISSPALLNRCVLSWMGDWSDHSMFQIALDVIGKTPLDSSEYMIPETFNKIVPDNISSLYEVVADSLVASHRIAGKVAIEEASSIVGGLHSPAFFIRLLDEFSKIYLRRAASLEEMQSHTTTGLNRLRGAVLEVKALKQQLSDKKVQLAKKDSEAKDTLNKLLTDQNEAERRQEFSVETQSALARQEKDIHERRKIVMADLADAEPAVLAAQKGVQNIKKQHLTELRSMGNPPAAVKMTMESVCILLGYEVTSWRDVQSIIRKDDFIANIVNFDNEKQVTPDLLEYMENIYLSRSDYSYDVVDRASKACGPLLAWVKAQLSYATILDKIEPLREEVRLIESHARKTKAQLIAIDQMIQELDGEIETLKENYMLLIRETESIRSEMTTVENKMSRSLRLIESLNSEKDRWHSTIEKFGSFRRNLVGNSIISAAMATYTGALSEHARRVLVVQWKEKLQESGVLFDDGKSDLKTLAELDRKLFWKDWGLSQDELNIQNIIIIEEGISSGYVPLIVDPEDSIPTFISNLNSPQKTVIASFLDPSYVTSVENALKFGTPILIKDAEFYNHNLDPILRRDFQRNGGRAVVKFNSNEVDVNPGFKLFMHTKDSNLNLSSFVASRVLTVNFTISNSSLETQVLDLILKTFNSEIQKQRNEAISLQDKYEVLLHDIESDLLSTLNQADGRFLENDTVVDSLEEIKTRAQDMDNRYKVASEVLKNAKDVCDSYSTTTHHVRDIFKAFGFFSNTSTFYNFSLTFLLQLFIESLNWQIDPKSPDFIKRLYEEAFKWISSTMTQRDRIAAAVILYRVYVKISEGEIADAWYHKILKAIKNGDQEGLLDLVVGSLGNEVEAEDKPKSESELQANVLKIISGNSDLAPSSDLLKAFLFHKSSDLSWPEQVLGEMMNSGKNSNIHFFRDQFEFKDWVLGKDHQVFLLPSSRGSDATLTIERLARSNEKKLTIISMGTIEGTETADMDIEGAALSGKWILVQNGHLASHWLTTLPTKFSGLNLHPSFRLFITCSLSSTIPSALLMSAHVLMFETPPSLRSNVQVSVKLVRDMMESQSLSKAHKKVIILLAWFHSIVLERLRYAQVNTIQPNDVNDNTLLFGVRILMSTFNDENFQNQIPWDYIRYIIGTIVYGGLVVSSTERNYITELARCVFCIEALEENYSLIKGELSLPEPDFESTSQWLNAIPEQTPLAWIGLPDEIGLKVREAEVKFIAETCVQFK</sequence>
<name>A5DLQ5_PICGU</name>
<dbReference type="GO" id="GO:0000741">
    <property type="term" value="P:karyogamy"/>
    <property type="evidence" value="ECO:0007669"/>
    <property type="project" value="UniProtKB-KW"/>
</dbReference>
<dbReference type="GO" id="GO:0005524">
    <property type="term" value="F:ATP binding"/>
    <property type="evidence" value="ECO:0007669"/>
    <property type="project" value="UniProtKB-KW"/>
</dbReference>
<evidence type="ECO:0000256" key="15">
    <source>
        <dbReference type="ARBA" id="ARBA00033439"/>
    </source>
</evidence>
<dbReference type="HOGENOM" id="CLU_000038_7_0_1"/>
<organism evidence="19 20">
    <name type="scientific">Meyerozyma guilliermondii (strain ATCC 6260 / CBS 566 / DSM 6381 / JCM 1539 / NBRC 10279 / NRRL Y-324)</name>
    <name type="common">Yeast</name>
    <name type="synonym">Candida guilliermondii</name>
    <dbReference type="NCBI Taxonomy" id="294746"/>
    <lineage>
        <taxon>Eukaryota</taxon>
        <taxon>Fungi</taxon>
        <taxon>Dikarya</taxon>
        <taxon>Ascomycota</taxon>
        <taxon>Saccharomycotina</taxon>
        <taxon>Pichiomycetes</taxon>
        <taxon>Debaryomycetaceae</taxon>
        <taxon>Meyerozyma</taxon>
    </lineage>
</organism>
<evidence type="ECO:0000256" key="14">
    <source>
        <dbReference type="ARBA" id="ARBA00023212"/>
    </source>
</evidence>
<evidence type="ECO:0000256" key="9">
    <source>
        <dbReference type="ARBA" id="ARBA00022741"/>
    </source>
</evidence>
<feature type="domain" description="AAA+ ATPase" evidence="18">
    <location>
        <begin position="2458"/>
        <end position="2610"/>
    </location>
</feature>
<feature type="coiled-coil region" evidence="17">
    <location>
        <begin position="3291"/>
        <end position="3318"/>
    </location>
</feature>
<dbReference type="EMBL" id="CH408159">
    <property type="protein sequence ID" value="EDK40108.2"/>
    <property type="molecule type" value="Genomic_DNA"/>
</dbReference>
<dbReference type="InterPro" id="IPR013602">
    <property type="entry name" value="Dynein_heavy_linker"/>
</dbReference>
<dbReference type="InterPro" id="IPR003593">
    <property type="entry name" value="AAA+_ATPase"/>
</dbReference>
<dbReference type="Pfam" id="PF22597">
    <property type="entry name" value="DYN_lid"/>
    <property type="match status" value="1"/>
</dbReference>
<keyword evidence="11" id="KW-0243">Dynein</keyword>
<feature type="domain" description="AAA+ ATPase" evidence="18">
    <location>
        <begin position="1822"/>
        <end position="1961"/>
    </location>
</feature>
<protein>
    <recommendedName>
        <fullName evidence="4">Dynein heavy chain, cytoplasmic</fullName>
    </recommendedName>
    <alternativeName>
        <fullName evidence="15">Dynein heavy chain, cytosolic</fullName>
    </alternativeName>
</protein>
<keyword evidence="10" id="KW-0067">ATP-binding</keyword>
<comment type="function">
    <text evidence="16">Cytoplasmic dynein acts as a motor for the intracellular retrograde motility of vesicles and organelles along microtubules. Dynein has ATPase activity; the force-producing power stroke is thought to occur on release of ADP. Required to maintain uniform nuclear distribution in hyphae. May play an important role in the proper orientation of the mitotic spindle into the budding daughter cell yeast. Probably required for normal progression of the cell cycle.</text>
</comment>
<dbReference type="SUPFAM" id="SSF52540">
    <property type="entry name" value="P-loop containing nucleoside triphosphate hydrolases"/>
    <property type="match status" value="4"/>
</dbReference>
<dbReference type="InterPro" id="IPR024317">
    <property type="entry name" value="Dynein_heavy_chain_D4_dom"/>
</dbReference>
<dbReference type="InterPro" id="IPR042222">
    <property type="entry name" value="Dynein_2_N"/>
</dbReference>
<evidence type="ECO:0000256" key="12">
    <source>
        <dbReference type="ARBA" id="ARBA00023054"/>
    </source>
</evidence>
<evidence type="ECO:0000313" key="19">
    <source>
        <dbReference type="EMBL" id="EDK40108.2"/>
    </source>
</evidence>
<comment type="similarity">
    <text evidence="2">Belongs to the dynein heavy chain family.</text>
</comment>
<dbReference type="FunFam" id="1.20.920.20:FF:000002">
    <property type="entry name" value="Cytoplasmic dynein 1 heavy chain"/>
    <property type="match status" value="1"/>
</dbReference>
<accession>A5DLQ5</accession>
<dbReference type="Gene3D" id="1.20.920.30">
    <property type="match status" value="1"/>
</dbReference>
<dbReference type="InterPro" id="IPR024743">
    <property type="entry name" value="Dynein_HC_stalk"/>
</dbReference>
<dbReference type="Proteomes" id="UP000001997">
    <property type="component" value="Unassembled WGS sequence"/>
</dbReference>
<dbReference type="OMA" id="NERQMTR"/>
<dbReference type="InterPro" id="IPR042228">
    <property type="entry name" value="Dynein_linker_3"/>
</dbReference>
<dbReference type="Gene3D" id="1.10.8.720">
    <property type="entry name" value="Region D6 of dynein motor"/>
    <property type="match status" value="1"/>
</dbReference>
<dbReference type="GO" id="GO:0051959">
    <property type="term" value="F:dynein light intermediate chain binding"/>
    <property type="evidence" value="ECO:0007669"/>
    <property type="project" value="InterPro"/>
</dbReference>
<dbReference type="Pfam" id="PF08393">
    <property type="entry name" value="DHC_N2"/>
    <property type="match status" value="1"/>
</dbReference>
<dbReference type="Pfam" id="PF17852">
    <property type="entry name" value="Dynein_AAA_lid"/>
    <property type="match status" value="1"/>
</dbReference>
<dbReference type="RefSeq" id="XP_001483477.2">
    <property type="nucleotide sequence ID" value="XM_001483427.1"/>
</dbReference>
<dbReference type="InterPro" id="IPR013594">
    <property type="entry name" value="Dynein_heavy_tail"/>
</dbReference>
<evidence type="ECO:0000256" key="11">
    <source>
        <dbReference type="ARBA" id="ARBA00023017"/>
    </source>
</evidence>
<dbReference type="Gene3D" id="6.10.140.1060">
    <property type="match status" value="1"/>
</dbReference>
<dbReference type="SMART" id="SM00382">
    <property type="entry name" value="AAA"/>
    <property type="match status" value="3"/>
</dbReference>
<dbReference type="Pfam" id="PF03028">
    <property type="entry name" value="Dynein_heavy"/>
    <property type="match status" value="1"/>
</dbReference>
<dbReference type="Pfam" id="PF18198">
    <property type="entry name" value="AAA_lid_11"/>
    <property type="match status" value="1"/>
</dbReference>
<comment type="subcellular location">
    <subcellularLocation>
        <location evidence="1">Cytoplasm</location>
        <location evidence="1">Cytoskeleton</location>
    </subcellularLocation>
</comment>
<evidence type="ECO:0000256" key="10">
    <source>
        <dbReference type="ARBA" id="ARBA00022840"/>
    </source>
</evidence>
<dbReference type="GO" id="GO:0008569">
    <property type="term" value="F:minus-end-directed microtubule motor activity"/>
    <property type="evidence" value="ECO:0007669"/>
    <property type="project" value="InterPro"/>
</dbReference>
<dbReference type="GO" id="GO:0000070">
    <property type="term" value="P:mitotic sister chromatid segregation"/>
    <property type="evidence" value="ECO:0007669"/>
    <property type="project" value="UniProtKB-ARBA"/>
</dbReference>
<dbReference type="Gene3D" id="1.10.287.2620">
    <property type="match status" value="1"/>
</dbReference>
<keyword evidence="20" id="KW-1185">Reference proteome</keyword>
<dbReference type="Gene3D" id="3.20.180.20">
    <property type="entry name" value="Dynein heavy chain, N-terminal domain 2"/>
    <property type="match status" value="1"/>
</dbReference>
<evidence type="ECO:0000256" key="13">
    <source>
        <dbReference type="ARBA" id="ARBA00023175"/>
    </source>
</evidence>
<proteinExistence type="inferred from homology"/>
<evidence type="ECO:0000256" key="8">
    <source>
        <dbReference type="ARBA" id="ARBA00022737"/>
    </source>
</evidence>
<dbReference type="VEuPathDB" id="FungiDB:PGUG_04206"/>
<evidence type="ECO:0000259" key="18">
    <source>
        <dbReference type="SMART" id="SM00382"/>
    </source>
</evidence>
<dbReference type="Gene3D" id="3.40.50.300">
    <property type="entry name" value="P-loop containing nucleotide triphosphate hydrolases"/>
    <property type="match status" value="5"/>
</dbReference>
<dbReference type="Pfam" id="PF12777">
    <property type="entry name" value="MT"/>
    <property type="match status" value="1"/>
</dbReference>
<dbReference type="KEGG" id="pgu:PGUG_04206"/>
<dbReference type="Gene3D" id="1.20.920.20">
    <property type="match status" value="1"/>
</dbReference>
<dbReference type="PANTHER" id="PTHR45703:SF36">
    <property type="entry name" value="DYNEIN HEAVY CHAIN, CYTOPLASMIC"/>
    <property type="match status" value="1"/>
</dbReference>
<dbReference type="STRING" id="294746.A5DLQ5"/>
<dbReference type="eggNOG" id="KOG3595">
    <property type="taxonomic scope" value="Eukaryota"/>
</dbReference>
<dbReference type="GO" id="GO:0000235">
    <property type="term" value="C:astral microtubule"/>
    <property type="evidence" value="ECO:0007669"/>
    <property type="project" value="UniProtKB-ARBA"/>
</dbReference>
<dbReference type="InterPro" id="IPR027417">
    <property type="entry name" value="P-loop_NTPase"/>
</dbReference>
<dbReference type="FunFam" id="3.40.50.300:FF:002357">
    <property type="entry name" value="Glutathione S-transferase class-mu 26 kDa isozyme"/>
    <property type="match status" value="1"/>
</dbReference>
<dbReference type="FunFam" id="3.40.50.300:FF:000996">
    <property type="entry name" value="Cytoplasmic dynein heavy chain"/>
    <property type="match status" value="1"/>
</dbReference>
<reference evidence="19 20" key="1">
    <citation type="journal article" date="2009" name="Nature">
        <title>Evolution of pathogenicity and sexual reproduction in eight Candida genomes.</title>
        <authorList>
            <person name="Butler G."/>
            <person name="Rasmussen M.D."/>
            <person name="Lin M.F."/>
            <person name="Santos M.A."/>
            <person name="Sakthikumar S."/>
            <person name="Munro C.A."/>
            <person name="Rheinbay E."/>
            <person name="Grabherr M."/>
            <person name="Forche A."/>
            <person name="Reedy J.L."/>
            <person name="Agrafioti I."/>
            <person name="Arnaud M.B."/>
            <person name="Bates S."/>
            <person name="Brown A.J."/>
            <person name="Brunke S."/>
            <person name="Costanzo M.C."/>
            <person name="Fitzpatrick D.A."/>
            <person name="de Groot P.W."/>
            <person name="Harris D."/>
            <person name="Hoyer L.L."/>
            <person name="Hube B."/>
            <person name="Klis F.M."/>
            <person name="Kodira C."/>
            <person name="Lennard N."/>
            <person name="Logue M.E."/>
            <person name="Martin R."/>
            <person name="Neiman A.M."/>
            <person name="Nikolaou E."/>
            <person name="Quail M.A."/>
            <person name="Quinn J."/>
            <person name="Santos M.C."/>
            <person name="Schmitzberger F.F."/>
            <person name="Sherlock G."/>
            <person name="Shah P."/>
            <person name="Silverstein K.A."/>
            <person name="Skrzypek M.S."/>
            <person name="Soll D."/>
            <person name="Staggs R."/>
            <person name="Stansfield I."/>
            <person name="Stumpf M.P."/>
            <person name="Sudbery P.E."/>
            <person name="Srikantha T."/>
            <person name="Zeng Q."/>
            <person name="Berman J."/>
            <person name="Berriman M."/>
            <person name="Heitman J."/>
            <person name="Gow N.A."/>
            <person name="Lorenz M.C."/>
            <person name="Birren B.W."/>
            <person name="Kellis M."/>
            <person name="Cuomo C.A."/>
        </authorList>
    </citation>
    <scope>NUCLEOTIDE SEQUENCE [LARGE SCALE GENOMIC DNA]</scope>
    <source>
        <strain evidence="20">ATCC 6260 / CBS 566 / DSM 6381 / JCM 1539 / NBRC 10279 / NRRL Y-324</strain>
    </source>
</reference>
<keyword evidence="7" id="KW-0493">Microtubule</keyword>
<dbReference type="InterPro" id="IPR026983">
    <property type="entry name" value="DHC"/>
</dbReference>
<keyword evidence="13" id="KW-0505">Motor protein</keyword>
<dbReference type="GO" id="GO:0030473">
    <property type="term" value="P:nuclear migration along microtubule"/>
    <property type="evidence" value="ECO:0007669"/>
    <property type="project" value="UniProtKB-ARBA"/>
</dbReference>
<dbReference type="GO" id="GO:0005816">
    <property type="term" value="C:spindle pole body"/>
    <property type="evidence" value="ECO:0007669"/>
    <property type="project" value="UniProtKB-ARBA"/>
</dbReference>
<dbReference type="Gene3D" id="1.20.58.1120">
    <property type="match status" value="1"/>
</dbReference>
<dbReference type="GO" id="GO:1902850">
    <property type="term" value="P:microtubule cytoskeleton organization involved in mitosis"/>
    <property type="evidence" value="ECO:0007669"/>
    <property type="project" value="UniProtKB-ARBA"/>
</dbReference>
<dbReference type="Gene3D" id="1.10.8.710">
    <property type="match status" value="1"/>
</dbReference>
<keyword evidence="14" id="KW-0206">Cytoskeleton</keyword>
<comment type="subunit">
    <text evidence="3">Consists of at least two heavy chains and a number of intermediate and light chains.</text>
</comment>
<dbReference type="Gene3D" id="1.20.140.100">
    <property type="entry name" value="Dynein heavy chain, N-terminal domain 2"/>
    <property type="match status" value="1"/>
</dbReference>
<feature type="domain" description="AAA+ ATPase" evidence="18">
    <location>
        <begin position="2798"/>
        <end position="2958"/>
    </location>
</feature>
<keyword evidence="9" id="KW-0547">Nucleotide-binding</keyword>
<dbReference type="Gene3D" id="1.10.472.130">
    <property type="match status" value="1"/>
</dbReference>
<evidence type="ECO:0000256" key="17">
    <source>
        <dbReference type="SAM" id="Coils"/>
    </source>
</evidence>
<evidence type="ECO:0000256" key="4">
    <source>
        <dbReference type="ARBA" id="ARBA00022197"/>
    </source>
</evidence>
<dbReference type="InterPro" id="IPR041658">
    <property type="entry name" value="AAA_lid_11"/>
</dbReference>
<feature type="coiled-coil region" evidence="17">
    <location>
        <begin position="3581"/>
        <end position="3608"/>
    </location>
</feature>
<dbReference type="InterPro" id="IPR042219">
    <property type="entry name" value="AAA_lid_11_sf"/>
</dbReference>
<dbReference type="CDD" id="cd00009">
    <property type="entry name" value="AAA"/>
    <property type="match status" value="1"/>
</dbReference>
<dbReference type="InterPro" id="IPR054354">
    <property type="entry name" value="DYNC2H1-like_lid"/>
</dbReference>
<keyword evidence="12 17" id="KW-0175">Coiled coil</keyword>
<evidence type="ECO:0000256" key="5">
    <source>
        <dbReference type="ARBA" id="ARBA00022459"/>
    </source>
</evidence>
<dbReference type="GO" id="GO:0005938">
    <property type="term" value="C:cell cortex"/>
    <property type="evidence" value="ECO:0007669"/>
    <property type="project" value="UniProtKB-ARBA"/>
</dbReference>